<sequence>MNIRFGLLKNITVARCVDLYQAKPVESSTIITHLIIIVGGLLSNTCLHFVFSDRPKLGTASFAYIRIIGIFQFVFFIIPFPLKILTDYYQEGRTWIAANFLPVLLALFHFSISTLCLCFVVRLLLLLNCIRRCRRWNSVSWVAWRKIFCLLPFGTIVNVSLCFEWVIDYEQCVYGDQLYAIGRPHLSEAALQKHIKTDLIRLIPTVIYWICIMCTLTFLASEKCILPKLGSPYAAKHIPLFSNLQPLLISLILSHSVVHVYTTLHLIYNQEIQESTRNLMFGVSYSLPFPLMFILSSTFRSHLFHIISNFFQSRPRSRKDSTLQKMTSQITRHMAYSKLEMENSEMDDRLLNPRTMSMRAFLREDAIYRVRFATQQETIQIIDEEDSDERTTYRSINALPLVIAAEDNG</sequence>
<dbReference type="OrthoDB" id="5807489at2759"/>
<dbReference type="Proteomes" id="UP000494206">
    <property type="component" value="Unassembled WGS sequence"/>
</dbReference>
<dbReference type="EMBL" id="CADEPM010000005">
    <property type="protein sequence ID" value="CAB3406614.1"/>
    <property type="molecule type" value="Genomic_DNA"/>
</dbReference>
<feature type="transmembrane region" description="Helical" evidence="1">
    <location>
        <begin position="102"/>
        <end position="127"/>
    </location>
</feature>
<evidence type="ECO:0000313" key="2">
    <source>
        <dbReference type="EMBL" id="CAB3406614.1"/>
    </source>
</evidence>
<gene>
    <name evidence="2" type="ORF">CBOVIS_LOCUS8666</name>
</gene>
<keyword evidence="1" id="KW-0472">Membrane</keyword>
<evidence type="ECO:0000256" key="1">
    <source>
        <dbReference type="SAM" id="Phobius"/>
    </source>
</evidence>
<feature type="transmembrane region" description="Helical" evidence="1">
    <location>
        <begin position="288"/>
        <end position="311"/>
    </location>
</feature>
<accession>A0A8S1EZ46</accession>
<feature type="transmembrane region" description="Helical" evidence="1">
    <location>
        <begin position="247"/>
        <end position="268"/>
    </location>
</feature>
<feature type="transmembrane region" description="Helical" evidence="1">
    <location>
        <begin position="30"/>
        <end position="51"/>
    </location>
</feature>
<reference evidence="2 3" key="1">
    <citation type="submission" date="2020-04" db="EMBL/GenBank/DDBJ databases">
        <authorList>
            <person name="Laetsch R D."/>
            <person name="Stevens L."/>
            <person name="Kumar S."/>
            <person name="Blaxter L. M."/>
        </authorList>
    </citation>
    <scope>NUCLEOTIDE SEQUENCE [LARGE SCALE GENOMIC DNA]</scope>
</reference>
<keyword evidence="1" id="KW-0812">Transmembrane</keyword>
<keyword evidence="1" id="KW-1133">Transmembrane helix</keyword>
<organism evidence="2 3">
    <name type="scientific">Caenorhabditis bovis</name>
    <dbReference type="NCBI Taxonomy" id="2654633"/>
    <lineage>
        <taxon>Eukaryota</taxon>
        <taxon>Metazoa</taxon>
        <taxon>Ecdysozoa</taxon>
        <taxon>Nematoda</taxon>
        <taxon>Chromadorea</taxon>
        <taxon>Rhabditida</taxon>
        <taxon>Rhabditina</taxon>
        <taxon>Rhabditomorpha</taxon>
        <taxon>Rhabditoidea</taxon>
        <taxon>Rhabditidae</taxon>
        <taxon>Peloderinae</taxon>
        <taxon>Caenorhabditis</taxon>
    </lineage>
</organism>
<protein>
    <submittedName>
        <fullName evidence="2">Uncharacterized protein</fullName>
    </submittedName>
</protein>
<comment type="caution">
    <text evidence="2">The sequence shown here is derived from an EMBL/GenBank/DDBJ whole genome shotgun (WGS) entry which is preliminary data.</text>
</comment>
<proteinExistence type="predicted"/>
<name>A0A8S1EZ46_9PELO</name>
<keyword evidence="3" id="KW-1185">Reference proteome</keyword>
<evidence type="ECO:0000313" key="3">
    <source>
        <dbReference type="Proteomes" id="UP000494206"/>
    </source>
</evidence>
<dbReference type="AlphaFoldDB" id="A0A8S1EZ46"/>
<feature type="transmembrane region" description="Helical" evidence="1">
    <location>
        <begin position="63"/>
        <end position="82"/>
    </location>
</feature>
<feature type="transmembrane region" description="Helical" evidence="1">
    <location>
        <begin position="206"/>
        <end position="226"/>
    </location>
</feature>